<dbReference type="PANTHER" id="PTHR11042:SF160">
    <property type="entry name" value="EUKARYOTIC TRANSLATION INITIATION FACTOR 2-ALPHA KINASE 1"/>
    <property type="match status" value="1"/>
</dbReference>
<evidence type="ECO:0000256" key="9">
    <source>
        <dbReference type="ARBA" id="ARBA00048659"/>
    </source>
</evidence>
<evidence type="ECO:0000256" key="7">
    <source>
        <dbReference type="ARBA" id="ARBA00023193"/>
    </source>
</evidence>
<dbReference type="InterPro" id="IPR000719">
    <property type="entry name" value="Prot_kinase_dom"/>
</dbReference>
<reference evidence="12" key="1">
    <citation type="submission" date="2010-02" db="EMBL/GenBank/DDBJ databases">
        <title>Sequencing and annotation of the Blastocystis hominis genome.</title>
        <authorList>
            <person name="Wincker P."/>
        </authorList>
    </citation>
    <scope>NUCLEOTIDE SEQUENCE</scope>
    <source>
        <strain evidence="12">Singapore isolate B</strain>
    </source>
</reference>
<feature type="domain" description="Protein kinase" evidence="11">
    <location>
        <begin position="1"/>
        <end position="202"/>
    </location>
</feature>
<protein>
    <recommendedName>
        <fullName evidence="1">non-specific serine/threonine protein kinase</fullName>
        <ecNumber evidence="1">2.7.11.1</ecNumber>
    </recommendedName>
</protein>
<dbReference type="GO" id="GO:0005737">
    <property type="term" value="C:cytoplasm"/>
    <property type="evidence" value="ECO:0007669"/>
    <property type="project" value="TreeGrafter"/>
</dbReference>
<keyword evidence="13" id="KW-1185">Reference proteome</keyword>
<organism evidence="12">
    <name type="scientific">Blastocystis hominis</name>
    <dbReference type="NCBI Taxonomy" id="12968"/>
    <lineage>
        <taxon>Eukaryota</taxon>
        <taxon>Sar</taxon>
        <taxon>Stramenopiles</taxon>
        <taxon>Bigyra</taxon>
        <taxon>Opalozoa</taxon>
        <taxon>Opalinata</taxon>
        <taxon>Blastocystidae</taxon>
        <taxon>Blastocystis</taxon>
    </lineage>
</organism>
<dbReference type="InterPro" id="IPR011009">
    <property type="entry name" value="Kinase-like_dom_sf"/>
</dbReference>
<evidence type="ECO:0000256" key="6">
    <source>
        <dbReference type="ARBA" id="ARBA00022840"/>
    </source>
</evidence>
<evidence type="ECO:0000256" key="3">
    <source>
        <dbReference type="ARBA" id="ARBA00022679"/>
    </source>
</evidence>
<dbReference type="RefSeq" id="XP_012897936.1">
    <property type="nucleotide sequence ID" value="XM_013042482.1"/>
</dbReference>
<evidence type="ECO:0000256" key="1">
    <source>
        <dbReference type="ARBA" id="ARBA00012513"/>
    </source>
</evidence>
<dbReference type="Gene3D" id="1.10.510.10">
    <property type="entry name" value="Transferase(Phosphotransferase) domain 1"/>
    <property type="match status" value="1"/>
</dbReference>
<dbReference type="Pfam" id="PF00069">
    <property type="entry name" value="Pkinase"/>
    <property type="match status" value="1"/>
</dbReference>
<keyword evidence="7" id="KW-0652">Protein synthesis inhibitor</keyword>
<evidence type="ECO:0000256" key="10">
    <source>
        <dbReference type="ARBA" id="ARBA00048977"/>
    </source>
</evidence>
<accession>D8M749</accession>
<evidence type="ECO:0000259" key="11">
    <source>
        <dbReference type="PROSITE" id="PS50011"/>
    </source>
</evidence>
<keyword evidence="6" id="KW-0067">ATP-binding</keyword>
<dbReference type="AlphaFoldDB" id="D8M749"/>
<dbReference type="SMART" id="SM00220">
    <property type="entry name" value="S_TKc"/>
    <property type="match status" value="1"/>
</dbReference>
<comment type="catalytic activity">
    <reaction evidence="10">
        <text>L-seryl-[protein] + ATP = O-phospho-L-seryl-[protein] + ADP + H(+)</text>
        <dbReference type="Rhea" id="RHEA:17989"/>
        <dbReference type="Rhea" id="RHEA-COMP:9863"/>
        <dbReference type="Rhea" id="RHEA-COMP:11604"/>
        <dbReference type="ChEBI" id="CHEBI:15378"/>
        <dbReference type="ChEBI" id="CHEBI:29999"/>
        <dbReference type="ChEBI" id="CHEBI:30616"/>
        <dbReference type="ChEBI" id="CHEBI:83421"/>
        <dbReference type="ChEBI" id="CHEBI:456216"/>
        <dbReference type="EC" id="2.7.11.1"/>
    </reaction>
    <physiologicalReaction direction="left-to-right" evidence="10">
        <dbReference type="Rhea" id="RHEA:17990"/>
    </physiologicalReaction>
</comment>
<dbReference type="OMA" id="YEVHSAN"/>
<dbReference type="GO" id="GO:0004694">
    <property type="term" value="F:eukaryotic translation initiation factor 2alpha kinase activity"/>
    <property type="evidence" value="ECO:0007669"/>
    <property type="project" value="TreeGrafter"/>
</dbReference>
<sequence>MSVKLYIQMEYYKNGTLDDLIQSGKLYQDLSRIWSILFNLLNGLKEVHANGIVHRDLKPSNIFFDDNGAALIGDFGLGYFVGKEVSTSTDGIENNENYTTAIGTILYAPPEQLANNQSFSAHSNVSTRITTKSDMFCVGLILYEMLLPPMPTALERYKAGRLRPEIKNSYQDIILHCLEENPKNRPSAQELIDMILSDDSIVNKKNLDELMLCLSKPNNSVFMTVTNTLMERVEQIRID</sequence>
<comment type="similarity">
    <text evidence="8">Belongs to the protein kinase superfamily. Ser/Thr protein kinase family. GCN2 subfamily.</text>
</comment>
<comment type="catalytic activity">
    <reaction evidence="9">
        <text>L-threonyl-[protein] + ATP = O-phospho-L-threonyl-[protein] + ADP + H(+)</text>
        <dbReference type="Rhea" id="RHEA:46608"/>
        <dbReference type="Rhea" id="RHEA-COMP:11060"/>
        <dbReference type="Rhea" id="RHEA-COMP:11605"/>
        <dbReference type="ChEBI" id="CHEBI:15378"/>
        <dbReference type="ChEBI" id="CHEBI:30013"/>
        <dbReference type="ChEBI" id="CHEBI:30616"/>
        <dbReference type="ChEBI" id="CHEBI:61977"/>
        <dbReference type="ChEBI" id="CHEBI:456216"/>
        <dbReference type="EC" id="2.7.11.1"/>
    </reaction>
    <physiologicalReaction direction="left-to-right" evidence="9">
        <dbReference type="Rhea" id="RHEA:46609"/>
    </physiologicalReaction>
</comment>
<dbReference type="OrthoDB" id="341578at2759"/>
<dbReference type="InterPro" id="IPR050339">
    <property type="entry name" value="CC_SR_Kinase"/>
</dbReference>
<evidence type="ECO:0000256" key="5">
    <source>
        <dbReference type="ARBA" id="ARBA00022777"/>
    </source>
</evidence>
<keyword evidence="3" id="KW-0808">Transferase</keyword>
<dbReference type="PANTHER" id="PTHR11042">
    <property type="entry name" value="EUKARYOTIC TRANSLATION INITIATION FACTOR 2-ALPHA KINASE EIF2-ALPHA KINASE -RELATED"/>
    <property type="match status" value="1"/>
</dbReference>
<name>D8M749_BLAHO</name>
<dbReference type="GeneID" id="24922819"/>
<gene>
    <name evidence="12" type="ORF">GSBLH_T00006695001</name>
</gene>
<dbReference type="PROSITE" id="PS00108">
    <property type="entry name" value="PROTEIN_KINASE_ST"/>
    <property type="match status" value="1"/>
</dbReference>
<dbReference type="GO" id="GO:0005634">
    <property type="term" value="C:nucleus"/>
    <property type="evidence" value="ECO:0007669"/>
    <property type="project" value="TreeGrafter"/>
</dbReference>
<dbReference type="EMBL" id="FN668672">
    <property type="protein sequence ID" value="CBK23888.2"/>
    <property type="molecule type" value="Genomic_DNA"/>
</dbReference>
<keyword evidence="4" id="KW-0547">Nucleotide-binding</keyword>
<dbReference type="Proteomes" id="UP000008312">
    <property type="component" value="Unassembled WGS sequence"/>
</dbReference>
<evidence type="ECO:0000256" key="4">
    <source>
        <dbReference type="ARBA" id="ARBA00022741"/>
    </source>
</evidence>
<evidence type="ECO:0000313" key="13">
    <source>
        <dbReference type="Proteomes" id="UP000008312"/>
    </source>
</evidence>
<evidence type="ECO:0000313" key="12">
    <source>
        <dbReference type="EMBL" id="CBK23888.2"/>
    </source>
</evidence>
<dbReference type="InterPro" id="IPR008271">
    <property type="entry name" value="Ser/Thr_kinase_AS"/>
</dbReference>
<dbReference type="PROSITE" id="PS50011">
    <property type="entry name" value="PROTEIN_KINASE_DOM"/>
    <property type="match status" value="1"/>
</dbReference>
<proteinExistence type="inferred from homology"/>
<evidence type="ECO:0000256" key="2">
    <source>
        <dbReference type="ARBA" id="ARBA00022527"/>
    </source>
</evidence>
<keyword evidence="5" id="KW-0418">Kinase</keyword>
<keyword evidence="2" id="KW-0723">Serine/threonine-protein kinase</keyword>
<evidence type="ECO:0000256" key="8">
    <source>
        <dbReference type="ARBA" id="ARBA00037982"/>
    </source>
</evidence>
<dbReference type="GO" id="GO:0005524">
    <property type="term" value="F:ATP binding"/>
    <property type="evidence" value="ECO:0007669"/>
    <property type="project" value="UniProtKB-KW"/>
</dbReference>
<dbReference type="InParanoid" id="D8M749"/>
<dbReference type="GO" id="GO:0017148">
    <property type="term" value="P:negative regulation of translation"/>
    <property type="evidence" value="ECO:0007669"/>
    <property type="project" value="UniProtKB-KW"/>
</dbReference>
<dbReference type="EC" id="2.7.11.1" evidence="1"/>
<dbReference type="SUPFAM" id="SSF56112">
    <property type="entry name" value="Protein kinase-like (PK-like)"/>
    <property type="match status" value="1"/>
</dbReference>